<dbReference type="Gene3D" id="3.30.70.330">
    <property type="match status" value="2"/>
</dbReference>
<evidence type="ECO:0000256" key="1">
    <source>
        <dbReference type="ARBA" id="ARBA00022737"/>
    </source>
</evidence>
<dbReference type="InterPro" id="IPR000504">
    <property type="entry name" value="RRM_dom"/>
</dbReference>
<dbReference type="Pfam" id="PF00076">
    <property type="entry name" value="RRM_1"/>
    <property type="match status" value="1"/>
</dbReference>
<feature type="domain" description="RRM" evidence="4">
    <location>
        <begin position="29"/>
        <end position="110"/>
    </location>
</feature>
<gene>
    <name evidence="5" type="ORF">KUTeg_007061</name>
</gene>
<proteinExistence type="predicted"/>
<dbReference type="PANTHER" id="PTHR24012">
    <property type="entry name" value="RNA BINDING PROTEIN"/>
    <property type="match status" value="1"/>
</dbReference>
<reference evidence="5 6" key="1">
    <citation type="submission" date="2022-12" db="EMBL/GenBank/DDBJ databases">
        <title>Chromosome-level genome of Tegillarca granosa.</title>
        <authorList>
            <person name="Kim J."/>
        </authorList>
    </citation>
    <scope>NUCLEOTIDE SEQUENCE [LARGE SCALE GENOMIC DNA]</scope>
    <source>
        <strain evidence="5">Teg-2019</strain>
        <tissue evidence="5">Adductor muscle</tissue>
    </source>
</reference>
<keyword evidence="1" id="KW-0677">Repeat</keyword>
<evidence type="ECO:0000313" key="5">
    <source>
        <dbReference type="EMBL" id="KAJ8314911.1"/>
    </source>
</evidence>
<dbReference type="InterPro" id="IPR035979">
    <property type="entry name" value="RBD_domain_sf"/>
</dbReference>
<evidence type="ECO:0000313" key="6">
    <source>
        <dbReference type="Proteomes" id="UP001217089"/>
    </source>
</evidence>
<dbReference type="SMART" id="SM00360">
    <property type="entry name" value="RRM"/>
    <property type="match status" value="1"/>
</dbReference>
<name>A0ABQ9FE56_TEGGR</name>
<organism evidence="5 6">
    <name type="scientific">Tegillarca granosa</name>
    <name type="common">Malaysian cockle</name>
    <name type="synonym">Anadara granosa</name>
    <dbReference type="NCBI Taxonomy" id="220873"/>
    <lineage>
        <taxon>Eukaryota</taxon>
        <taxon>Metazoa</taxon>
        <taxon>Spiralia</taxon>
        <taxon>Lophotrochozoa</taxon>
        <taxon>Mollusca</taxon>
        <taxon>Bivalvia</taxon>
        <taxon>Autobranchia</taxon>
        <taxon>Pteriomorphia</taxon>
        <taxon>Arcoida</taxon>
        <taxon>Arcoidea</taxon>
        <taxon>Arcidae</taxon>
        <taxon>Tegillarca</taxon>
    </lineage>
</organism>
<sequence length="194" mass="22164">MSCLCVFSRGNRTMNSSQPQQSEPDPDTIKMFVGQIPRSMDENEMRKMFEEFGPVFQINVLRDKASGQSKGCCFVTFYKRKSAVDAQNALHNIKTMPGMHHPIQMKPADSEKRNGCAFITYANRQSATNAIKNMHHSQTMEVTSSAVIIYRHRDYRRLGFADGDIVQQSLHHDIAKPYYFKKFFEIIASLVSLS</sequence>
<evidence type="ECO:0000256" key="2">
    <source>
        <dbReference type="ARBA" id="ARBA00022884"/>
    </source>
</evidence>
<keyword evidence="2 3" id="KW-0694">RNA-binding</keyword>
<dbReference type="EMBL" id="JARBDR010000337">
    <property type="protein sequence ID" value="KAJ8314911.1"/>
    <property type="molecule type" value="Genomic_DNA"/>
</dbReference>
<dbReference type="PROSITE" id="PS50102">
    <property type="entry name" value="RRM"/>
    <property type="match status" value="1"/>
</dbReference>
<protein>
    <recommendedName>
        <fullName evidence="4">RRM domain-containing protein</fullName>
    </recommendedName>
</protein>
<dbReference type="InterPro" id="IPR012677">
    <property type="entry name" value="Nucleotide-bd_a/b_plait_sf"/>
</dbReference>
<evidence type="ECO:0000259" key="4">
    <source>
        <dbReference type="PROSITE" id="PS50102"/>
    </source>
</evidence>
<evidence type="ECO:0000256" key="3">
    <source>
        <dbReference type="PROSITE-ProRule" id="PRU00176"/>
    </source>
</evidence>
<dbReference type="SUPFAM" id="SSF54928">
    <property type="entry name" value="RNA-binding domain, RBD"/>
    <property type="match status" value="1"/>
</dbReference>
<keyword evidence="6" id="KW-1185">Reference proteome</keyword>
<comment type="caution">
    <text evidence="5">The sequence shown here is derived from an EMBL/GenBank/DDBJ whole genome shotgun (WGS) entry which is preliminary data.</text>
</comment>
<accession>A0ABQ9FE56</accession>
<dbReference type="Proteomes" id="UP001217089">
    <property type="component" value="Unassembled WGS sequence"/>
</dbReference>